<dbReference type="AlphaFoldDB" id="A0A3N4J7Z1"/>
<proteinExistence type="predicted"/>
<sequence>FYPKVHRKLNFIERFWCSAEYYARGNYQYSLEGLQEAIPCALDSVSTASIHRCFLACMRILDAYQSGLHYGTAEFHERVYKSHRHVEDKTK</sequence>
<evidence type="ECO:0000313" key="2">
    <source>
        <dbReference type="Proteomes" id="UP000276215"/>
    </source>
</evidence>
<protein>
    <submittedName>
        <fullName evidence="1">Uncharacterized protein</fullName>
    </submittedName>
</protein>
<dbReference type="STRING" id="1336337.A0A3N4J7Z1"/>
<reference evidence="1 2" key="1">
    <citation type="journal article" date="2018" name="Nat. Ecol. Evol.">
        <title>Pezizomycetes genomes reveal the molecular basis of ectomycorrhizal truffle lifestyle.</title>
        <authorList>
            <person name="Murat C."/>
            <person name="Payen T."/>
            <person name="Noel B."/>
            <person name="Kuo A."/>
            <person name="Morin E."/>
            <person name="Chen J."/>
            <person name="Kohler A."/>
            <person name="Krizsan K."/>
            <person name="Balestrini R."/>
            <person name="Da Silva C."/>
            <person name="Montanini B."/>
            <person name="Hainaut M."/>
            <person name="Levati E."/>
            <person name="Barry K.W."/>
            <person name="Belfiori B."/>
            <person name="Cichocki N."/>
            <person name="Clum A."/>
            <person name="Dockter R.B."/>
            <person name="Fauchery L."/>
            <person name="Guy J."/>
            <person name="Iotti M."/>
            <person name="Le Tacon F."/>
            <person name="Lindquist E.A."/>
            <person name="Lipzen A."/>
            <person name="Malagnac F."/>
            <person name="Mello A."/>
            <person name="Molinier V."/>
            <person name="Miyauchi S."/>
            <person name="Poulain J."/>
            <person name="Riccioni C."/>
            <person name="Rubini A."/>
            <person name="Sitrit Y."/>
            <person name="Splivallo R."/>
            <person name="Traeger S."/>
            <person name="Wang M."/>
            <person name="Zifcakova L."/>
            <person name="Wipf D."/>
            <person name="Zambonelli A."/>
            <person name="Paolocci F."/>
            <person name="Nowrousian M."/>
            <person name="Ottonello S."/>
            <person name="Baldrian P."/>
            <person name="Spatafora J.W."/>
            <person name="Henrissat B."/>
            <person name="Nagy L.G."/>
            <person name="Aury J.M."/>
            <person name="Wincker P."/>
            <person name="Grigoriev I.V."/>
            <person name="Bonfante P."/>
            <person name="Martin F.M."/>
        </authorList>
    </citation>
    <scope>NUCLEOTIDE SEQUENCE [LARGE SCALE GENOMIC DNA]</scope>
    <source>
        <strain evidence="1 2">120613-1</strain>
    </source>
</reference>
<name>A0A3N4J7Z1_9PEZI</name>
<dbReference type="OrthoDB" id="5401962at2759"/>
<dbReference type="Proteomes" id="UP000276215">
    <property type="component" value="Unassembled WGS sequence"/>
</dbReference>
<organism evidence="1 2">
    <name type="scientific">Choiromyces venosus 120613-1</name>
    <dbReference type="NCBI Taxonomy" id="1336337"/>
    <lineage>
        <taxon>Eukaryota</taxon>
        <taxon>Fungi</taxon>
        <taxon>Dikarya</taxon>
        <taxon>Ascomycota</taxon>
        <taxon>Pezizomycotina</taxon>
        <taxon>Pezizomycetes</taxon>
        <taxon>Pezizales</taxon>
        <taxon>Tuberaceae</taxon>
        <taxon>Choiromyces</taxon>
    </lineage>
</organism>
<accession>A0A3N4J7Z1</accession>
<evidence type="ECO:0000313" key="1">
    <source>
        <dbReference type="EMBL" id="RPA94403.1"/>
    </source>
</evidence>
<feature type="non-terminal residue" evidence="1">
    <location>
        <position position="1"/>
    </location>
</feature>
<keyword evidence="2" id="KW-1185">Reference proteome</keyword>
<gene>
    <name evidence="1" type="ORF">L873DRAFT_1701316</name>
</gene>
<dbReference type="EMBL" id="ML120437">
    <property type="protein sequence ID" value="RPA94403.1"/>
    <property type="molecule type" value="Genomic_DNA"/>
</dbReference>